<dbReference type="Gene3D" id="1.10.10.10">
    <property type="entry name" value="Winged helix-like DNA-binding domain superfamily/Winged helix DNA-binding domain"/>
    <property type="match status" value="1"/>
</dbReference>
<protein>
    <submittedName>
        <fullName evidence="2">HTH arsR-type domain-containing protein</fullName>
    </submittedName>
</protein>
<dbReference type="SUPFAM" id="SSF46785">
    <property type="entry name" value="Winged helix' DNA-binding domain"/>
    <property type="match status" value="1"/>
</dbReference>
<keyword evidence="1" id="KW-1185">Reference proteome</keyword>
<dbReference type="InterPro" id="IPR036388">
    <property type="entry name" value="WH-like_DNA-bd_sf"/>
</dbReference>
<dbReference type="AlphaFoldDB" id="A0A1I7WP21"/>
<evidence type="ECO:0000313" key="1">
    <source>
        <dbReference type="Proteomes" id="UP000095283"/>
    </source>
</evidence>
<dbReference type="Proteomes" id="UP000095283">
    <property type="component" value="Unplaced"/>
</dbReference>
<organism evidence="1 2">
    <name type="scientific">Heterorhabditis bacteriophora</name>
    <name type="common">Entomopathogenic nematode worm</name>
    <dbReference type="NCBI Taxonomy" id="37862"/>
    <lineage>
        <taxon>Eukaryota</taxon>
        <taxon>Metazoa</taxon>
        <taxon>Ecdysozoa</taxon>
        <taxon>Nematoda</taxon>
        <taxon>Chromadorea</taxon>
        <taxon>Rhabditida</taxon>
        <taxon>Rhabditina</taxon>
        <taxon>Rhabditomorpha</taxon>
        <taxon>Strongyloidea</taxon>
        <taxon>Heterorhabditidae</taxon>
        <taxon>Heterorhabditis</taxon>
    </lineage>
</organism>
<evidence type="ECO:0000313" key="2">
    <source>
        <dbReference type="WBParaSite" id="Hba_06904"/>
    </source>
</evidence>
<dbReference type="InterPro" id="IPR036390">
    <property type="entry name" value="WH_DNA-bd_sf"/>
</dbReference>
<proteinExistence type="predicted"/>
<name>A0A1I7WP21_HETBA</name>
<reference evidence="2" key="1">
    <citation type="submission" date="2016-11" db="UniProtKB">
        <authorList>
            <consortium name="WormBaseParasite"/>
        </authorList>
    </citation>
    <scope>IDENTIFICATION</scope>
</reference>
<dbReference type="WBParaSite" id="Hba_06904">
    <property type="protein sequence ID" value="Hba_06904"/>
    <property type="gene ID" value="Hba_06904"/>
</dbReference>
<dbReference type="Pfam" id="PF13412">
    <property type="entry name" value="HTH_24"/>
    <property type="match status" value="1"/>
</dbReference>
<accession>A0A1I7WP21</accession>
<sequence length="71" mass="8331">MDLEDFVTETGALKMTKVADVLWQLRKINWRTIIEADPRKTTPEIAEELNVDDSTVARHLYQMEKLQKLDK</sequence>